<dbReference type="Pfam" id="PF07715">
    <property type="entry name" value="Plug"/>
    <property type="match status" value="1"/>
</dbReference>
<dbReference type="SUPFAM" id="SSF56935">
    <property type="entry name" value="Porins"/>
    <property type="match status" value="1"/>
</dbReference>
<reference evidence="17" key="1">
    <citation type="submission" date="2021-01" db="EMBL/GenBank/DDBJ databases">
        <title>Fulvivirga kasyanovii gen. nov., sp nov., a novel member of the phylum Bacteroidetes isolated from seawater in a mussel farm.</title>
        <authorList>
            <person name="Zhao L.-H."/>
            <person name="Wang Z.-J."/>
        </authorList>
    </citation>
    <scope>NUCLEOTIDE SEQUENCE</scope>
    <source>
        <strain evidence="17">29W222</strain>
    </source>
</reference>
<dbReference type="InterPro" id="IPR008969">
    <property type="entry name" value="CarboxyPept-like_regulatory"/>
</dbReference>
<feature type="domain" description="TonB-dependent receptor plug" evidence="16">
    <location>
        <begin position="112"/>
        <end position="218"/>
    </location>
</feature>
<keyword evidence="6 14" id="KW-0732">Signal</keyword>
<dbReference type="InterPro" id="IPR039426">
    <property type="entry name" value="TonB-dep_rcpt-like"/>
</dbReference>
<sequence length="764" mass="85947">MRIIFLLALLLVAITGYTQSPVQGTITDEQTGEALPFAYITNLTSQKATVTDIQGRFTIEAQPETDTLQVKNMGYITQTVLAKDAQIVRLQTSVLSLNEVVVSANREQEKRTEAPVAISSISAKTLGDNKPTTIDQVLNQTPGVYMVDLGNEQHTMSIRRPIDYGASYLYLEDGLPIRTSGVFNHNALLEINMANVRNIEIIRGPASSIYGSEAIGGAVNFITQKPSSHPTAGISIQGNDIGYKRTDFYASNTFDKVGIRVAGYYANQQDGTLAYSDFDKLALSLTANYYISQNTELVWSTAFIDYYSDMSGSLDSADFYSKTYGSNQTFTNRQVDALRTKLALNHYWNDVAKTTVTGYFRNNSVKQNPSYRVTDDFKPWIPSGNPNLAHGELNDNSFESYGIIVQHKQEFLWMNSSLISGASADYSPNTYKANYIEIFKNEEGIYESFTETDSVLADYKIDLVNTAAYLQGKIEPVRDLSLIAALRFDQFNYHFENALDSNAYTAVLDGRNSFSRVTPKIGVTYDLKNNRGLYANYSQGFVPPQVGELYRGNKIPTLKPVYYSSYEVGGWMAFANEKARVEATLYRMDGRNEIISVLQNDGSTIRQNAGKTTHQGIEYNLQFQPVDELMFRVSGTNALHKFLDYEESGTDYADKRMPQAPEWIANAQVTYKPQYLKGLRASVEWQHIDGYYMDAGNTRSYEGYNIFNVRLGYEWKAFEIWGNMLNATDKLYATVARANKWGQTYSTGNPRNFNVGLAYRFFKR</sequence>
<gene>
    <name evidence="17" type="ORF">JMN32_14865</name>
</gene>
<keyword evidence="11 12" id="KW-0998">Cell outer membrane</keyword>
<keyword evidence="8" id="KW-0406">Ion transport</keyword>
<dbReference type="CDD" id="cd01347">
    <property type="entry name" value="ligand_gated_channel"/>
    <property type="match status" value="1"/>
</dbReference>
<dbReference type="PANTHER" id="PTHR32552">
    <property type="entry name" value="FERRICHROME IRON RECEPTOR-RELATED"/>
    <property type="match status" value="1"/>
</dbReference>
<dbReference type="Gene3D" id="2.170.130.10">
    <property type="entry name" value="TonB-dependent receptor, plug domain"/>
    <property type="match status" value="1"/>
</dbReference>
<evidence type="ECO:0000259" key="16">
    <source>
        <dbReference type="Pfam" id="PF07715"/>
    </source>
</evidence>
<evidence type="ECO:0000259" key="15">
    <source>
        <dbReference type="Pfam" id="PF00593"/>
    </source>
</evidence>
<dbReference type="InterPro" id="IPR000531">
    <property type="entry name" value="Beta-barrel_TonB"/>
</dbReference>
<evidence type="ECO:0000256" key="2">
    <source>
        <dbReference type="ARBA" id="ARBA00022448"/>
    </source>
</evidence>
<dbReference type="PROSITE" id="PS52016">
    <property type="entry name" value="TONB_DEPENDENT_REC_3"/>
    <property type="match status" value="1"/>
</dbReference>
<evidence type="ECO:0000256" key="4">
    <source>
        <dbReference type="ARBA" id="ARBA00022496"/>
    </source>
</evidence>
<organism evidence="17 18">
    <name type="scientific">Fulvivirga marina</name>
    <dbReference type="NCBI Taxonomy" id="2494733"/>
    <lineage>
        <taxon>Bacteria</taxon>
        <taxon>Pseudomonadati</taxon>
        <taxon>Bacteroidota</taxon>
        <taxon>Cytophagia</taxon>
        <taxon>Cytophagales</taxon>
        <taxon>Fulvivirgaceae</taxon>
        <taxon>Fulvivirga</taxon>
    </lineage>
</organism>
<evidence type="ECO:0000256" key="3">
    <source>
        <dbReference type="ARBA" id="ARBA00022452"/>
    </source>
</evidence>
<keyword evidence="10 12" id="KW-0472">Membrane</keyword>
<feature type="signal peptide" evidence="14">
    <location>
        <begin position="1"/>
        <end position="20"/>
    </location>
</feature>
<evidence type="ECO:0000256" key="13">
    <source>
        <dbReference type="RuleBase" id="RU003357"/>
    </source>
</evidence>
<dbReference type="InterPro" id="IPR037066">
    <property type="entry name" value="Plug_dom_sf"/>
</dbReference>
<evidence type="ECO:0000313" key="17">
    <source>
        <dbReference type="EMBL" id="MBL6447597.1"/>
    </source>
</evidence>
<evidence type="ECO:0000256" key="7">
    <source>
        <dbReference type="ARBA" id="ARBA00023004"/>
    </source>
</evidence>
<evidence type="ECO:0000256" key="1">
    <source>
        <dbReference type="ARBA" id="ARBA00004571"/>
    </source>
</evidence>
<name>A0A937FZ99_9BACT</name>
<keyword evidence="7" id="KW-0408">Iron</keyword>
<evidence type="ECO:0000256" key="10">
    <source>
        <dbReference type="ARBA" id="ARBA00023136"/>
    </source>
</evidence>
<evidence type="ECO:0000313" key="18">
    <source>
        <dbReference type="Proteomes" id="UP000614216"/>
    </source>
</evidence>
<dbReference type="RefSeq" id="WP_202857137.1">
    <property type="nucleotide sequence ID" value="NZ_JAEUGD010000045.1"/>
</dbReference>
<evidence type="ECO:0000256" key="6">
    <source>
        <dbReference type="ARBA" id="ARBA00022729"/>
    </source>
</evidence>
<comment type="subcellular location">
    <subcellularLocation>
        <location evidence="1 12">Cell outer membrane</location>
        <topology evidence="1 12">Multi-pass membrane protein</topology>
    </subcellularLocation>
</comment>
<dbReference type="InterPro" id="IPR012910">
    <property type="entry name" value="Plug_dom"/>
</dbReference>
<dbReference type="PANTHER" id="PTHR32552:SF68">
    <property type="entry name" value="FERRICHROME OUTER MEMBRANE TRANSPORTER_PHAGE RECEPTOR"/>
    <property type="match status" value="1"/>
</dbReference>
<dbReference type="Gene3D" id="2.60.40.1120">
    <property type="entry name" value="Carboxypeptidase-like, regulatory domain"/>
    <property type="match status" value="1"/>
</dbReference>
<evidence type="ECO:0000256" key="11">
    <source>
        <dbReference type="ARBA" id="ARBA00023237"/>
    </source>
</evidence>
<keyword evidence="18" id="KW-1185">Reference proteome</keyword>
<keyword evidence="17" id="KW-0675">Receptor</keyword>
<accession>A0A937FZ99</accession>
<dbReference type="Gene3D" id="2.40.170.20">
    <property type="entry name" value="TonB-dependent receptor, beta-barrel domain"/>
    <property type="match status" value="1"/>
</dbReference>
<dbReference type="AlphaFoldDB" id="A0A937FZ99"/>
<dbReference type="Proteomes" id="UP000614216">
    <property type="component" value="Unassembled WGS sequence"/>
</dbReference>
<dbReference type="Pfam" id="PF00593">
    <property type="entry name" value="TonB_dep_Rec_b-barrel"/>
    <property type="match status" value="1"/>
</dbReference>
<keyword evidence="3 12" id="KW-1134">Transmembrane beta strand</keyword>
<evidence type="ECO:0000256" key="14">
    <source>
        <dbReference type="SAM" id="SignalP"/>
    </source>
</evidence>
<dbReference type="EMBL" id="JAEUGD010000045">
    <property type="protein sequence ID" value="MBL6447597.1"/>
    <property type="molecule type" value="Genomic_DNA"/>
</dbReference>
<evidence type="ECO:0000256" key="9">
    <source>
        <dbReference type="ARBA" id="ARBA00023077"/>
    </source>
</evidence>
<comment type="similarity">
    <text evidence="12 13">Belongs to the TonB-dependent receptor family.</text>
</comment>
<evidence type="ECO:0000256" key="8">
    <source>
        <dbReference type="ARBA" id="ARBA00023065"/>
    </source>
</evidence>
<dbReference type="InterPro" id="IPR036942">
    <property type="entry name" value="Beta-barrel_TonB_sf"/>
</dbReference>
<keyword evidence="4" id="KW-0410">Iron transport</keyword>
<keyword evidence="9 13" id="KW-0798">TonB box</keyword>
<feature type="domain" description="TonB-dependent receptor-like beta-barrel" evidence="15">
    <location>
        <begin position="292"/>
        <end position="721"/>
    </location>
</feature>
<dbReference type="GO" id="GO:0015344">
    <property type="term" value="F:siderophore uptake transmembrane transporter activity"/>
    <property type="evidence" value="ECO:0007669"/>
    <property type="project" value="TreeGrafter"/>
</dbReference>
<keyword evidence="2 12" id="KW-0813">Transport</keyword>
<dbReference type="SUPFAM" id="SSF49464">
    <property type="entry name" value="Carboxypeptidase regulatory domain-like"/>
    <property type="match status" value="1"/>
</dbReference>
<feature type="chain" id="PRO_5037221308" evidence="14">
    <location>
        <begin position="21"/>
        <end position="764"/>
    </location>
</feature>
<evidence type="ECO:0000256" key="12">
    <source>
        <dbReference type="PROSITE-ProRule" id="PRU01360"/>
    </source>
</evidence>
<evidence type="ECO:0000256" key="5">
    <source>
        <dbReference type="ARBA" id="ARBA00022692"/>
    </source>
</evidence>
<keyword evidence="5 12" id="KW-0812">Transmembrane</keyword>
<proteinExistence type="inferred from homology"/>
<dbReference type="GO" id="GO:0009279">
    <property type="term" value="C:cell outer membrane"/>
    <property type="evidence" value="ECO:0007669"/>
    <property type="project" value="UniProtKB-SubCell"/>
</dbReference>
<comment type="caution">
    <text evidence="17">The sequence shown here is derived from an EMBL/GenBank/DDBJ whole genome shotgun (WGS) entry which is preliminary data.</text>
</comment>
<protein>
    <submittedName>
        <fullName evidence="17">TonB-dependent receptor</fullName>
    </submittedName>
</protein>
<dbReference type="Pfam" id="PF13715">
    <property type="entry name" value="CarbopepD_reg_2"/>
    <property type="match status" value="1"/>
</dbReference>